<feature type="domain" description="Bacterial Ig-like" evidence="2">
    <location>
        <begin position="180"/>
        <end position="260"/>
    </location>
</feature>
<reference evidence="3 4" key="1">
    <citation type="submission" date="2019-04" db="EMBL/GenBank/DDBJ databases">
        <title>Crenobacter sp. nov.</title>
        <authorList>
            <person name="Shi S."/>
        </authorList>
    </citation>
    <scope>NUCLEOTIDE SEQUENCE [LARGE SCALE GENOMIC DNA]</scope>
    <source>
        <strain evidence="3 4">GY 70310</strain>
    </source>
</reference>
<evidence type="ECO:0000256" key="1">
    <source>
        <dbReference type="SAM" id="MobiDB-lite"/>
    </source>
</evidence>
<dbReference type="RefSeq" id="WP_136554297.1">
    <property type="nucleotide sequence ID" value="NZ_STGJ01000012.1"/>
</dbReference>
<comment type="caution">
    <text evidence="3">The sequence shown here is derived from an EMBL/GenBank/DDBJ whole genome shotgun (WGS) entry which is preliminary data.</text>
</comment>
<dbReference type="OrthoDB" id="8622300at2"/>
<dbReference type="InterPro" id="IPR047777">
    <property type="entry name" value="LapA-like_RM"/>
</dbReference>
<evidence type="ECO:0000313" key="4">
    <source>
        <dbReference type="Proteomes" id="UP000308891"/>
    </source>
</evidence>
<feature type="region of interest" description="Disordered" evidence="1">
    <location>
        <begin position="237"/>
        <end position="258"/>
    </location>
</feature>
<evidence type="ECO:0000259" key="2">
    <source>
        <dbReference type="Pfam" id="PF19077"/>
    </source>
</evidence>
<accession>A0A4T0UR42</accession>
<keyword evidence="4" id="KW-1185">Reference proteome</keyword>
<protein>
    <submittedName>
        <fullName evidence="3">Retention module-containing protein</fullName>
    </submittedName>
</protein>
<organism evidence="3 4">
    <name type="scientific">Crenobacter intestini</name>
    <dbReference type="NCBI Taxonomy" id="2563443"/>
    <lineage>
        <taxon>Bacteria</taxon>
        <taxon>Pseudomonadati</taxon>
        <taxon>Pseudomonadota</taxon>
        <taxon>Betaproteobacteria</taxon>
        <taxon>Neisseriales</taxon>
        <taxon>Neisseriaceae</taxon>
        <taxon>Crenobacter</taxon>
    </lineage>
</organism>
<evidence type="ECO:0000313" key="3">
    <source>
        <dbReference type="EMBL" id="TIC81254.1"/>
    </source>
</evidence>
<dbReference type="NCBIfam" id="NF033682">
    <property type="entry name" value="retention_LapA"/>
    <property type="match status" value="1"/>
</dbReference>
<dbReference type="InterPro" id="IPR044016">
    <property type="entry name" value="Big_13"/>
</dbReference>
<feature type="compositionally biased region" description="Polar residues" evidence="1">
    <location>
        <begin position="174"/>
        <end position="190"/>
    </location>
</feature>
<gene>
    <name evidence="3" type="ORF">E5K04_11780</name>
</gene>
<dbReference type="InterPro" id="IPR013783">
    <property type="entry name" value="Ig-like_fold"/>
</dbReference>
<name>A0A4T0UR42_9NEIS</name>
<dbReference type="AlphaFoldDB" id="A0A4T0UR42"/>
<dbReference type="Proteomes" id="UP000308891">
    <property type="component" value="Unassembled WGS sequence"/>
</dbReference>
<feature type="non-terminal residue" evidence="3">
    <location>
        <position position="281"/>
    </location>
</feature>
<dbReference type="EMBL" id="STGJ01000012">
    <property type="protein sequence ID" value="TIC81254.1"/>
    <property type="molecule type" value="Genomic_DNA"/>
</dbReference>
<sequence>MAQGKVVAIQGVVRAVAADGSVRVLKAGDMVATGERIELANGAALTFERPDGQEVSLDGGRSVLLAEETLQPNVVDASEARVTPLSAEAEKVIAALNSNEDPLGVLEETAAGLTGGSGADGGHGFVRLGRIVETLNELNLETARVEARVVPEREGLAATTREEALVDATAPTITVNAPDNTQDTTPTITGKTDAPAGSTVTIVVTDAKGNQQTLTTTVKPDGSYSVDVTQPLAEGGYKADASVKDPAGNTSKASDAGSVDTVAPELGINLDLIVVGGDNVV</sequence>
<proteinExistence type="predicted"/>
<feature type="region of interest" description="Disordered" evidence="1">
    <location>
        <begin position="174"/>
        <end position="193"/>
    </location>
</feature>
<dbReference type="Pfam" id="PF19077">
    <property type="entry name" value="Big_13"/>
    <property type="match status" value="1"/>
</dbReference>
<dbReference type="Gene3D" id="2.60.40.10">
    <property type="entry name" value="Immunoglobulins"/>
    <property type="match status" value="1"/>
</dbReference>